<keyword evidence="2" id="KW-1185">Reference proteome</keyword>
<dbReference type="EMBL" id="JAYMGO010000018">
    <property type="protein sequence ID" value="KAL1256493.1"/>
    <property type="molecule type" value="Genomic_DNA"/>
</dbReference>
<evidence type="ECO:0000313" key="2">
    <source>
        <dbReference type="Proteomes" id="UP001558613"/>
    </source>
</evidence>
<proteinExistence type="predicted"/>
<comment type="caution">
    <text evidence="1">The sequence shown here is derived from an EMBL/GenBank/DDBJ whole genome shotgun (WGS) entry which is preliminary data.</text>
</comment>
<accession>A0ABR3LUB2</accession>
<protein>
    <submittedName>
        <fullName evidence="1">Uncharacterized protein</fullName>
    </submittedName>
</protein>
<organism evidence="1 2">
    <name type="scientific">Cirrhinus molitorella</name>
    <name type="common">mud carp</name>
    <dbReference type="NCBI Taxonomy" id="172907"/>
    <lineage>
        <taxon>Eukaryota</taxon>
        <taxon>Metazoa</taxon>
        <taxon>Chordata</taxon>
        <taxon>Craniata</taxon>
        <taxon>Vertebrata</taxon>
        <taxon>Euteleostomi</taxon>
        <taxon>Actinopterygii</taxon>
        <taxon>Neopterygii</taxon>
        <taxon>Teleostei</taxon>
        <taxon>Ostariophysi</taxon>
        <taxon>Cypriniformes</taxon>
        <taxon>Cyprinidae</taxon>
        <taxon>Labeoninae</taxon>
        <taxon>Labeonini</taxon>
        <taxon>Cirrhinus</taxon>
    </lineage>
</organism>
<sequence>MEKSGIPTFECYKDPTTLGPRWTRWLTSFELYADGKGLIIEEGVAASVRQRRRARLLHHTGPDVQDVFSTLPNTGNTDDYNAAIAALNAYFVPRVNAAYARQSFYKLSQITGKTVQQFATRLRQSARDCAFADSNSGCYHRGTDVGIISEPPVSLEKRRKAKRKI</sequence>
<reference evidence="1 2" key="1">
    <citation type="submission" date="2023-09" db="EMBL/GenBank/DDBJ databases">
        <authorList>
            <person name="Wang M."/>
        </authorList>
    </citation>
    <scope>NUCLEOTIDE SEQUENCE [LARGE SCALE GENOMIC DNA]</scope>
    <source>
        <strain evidence="1">GT-2023</strain>
        <tissue evidence="1">Liver</tissue>
    </source>
</reference>
<dbReference type="PANTHER" id="PTHR33198">
    <property type="entry name" value="ANK_REP_REGION DOMAIN-CONTAINING PROTEIN-RELATED"/>
    <property type="match status" value="1"/>
</dbReference>
<gene>
    <name evidence="1" type="ORF">QQF64_012038</name>
</gene>
<evidence type="ECO:0000313" key="1">
    <source>
        <dbReference type="EMBL" id="KAL1256493.1"/>
    </source>
</evidence>
<dbReference type="Proteomes" id="UP001558613">
    <property type="component" value="Unassembled WGS sequence"/>
</dbReference>
<name>A0ABR3LUB2_9TELE</name>
<dbReference type="PANTHER" id="PTHR33198:SF20">
    <property type="entry name" value="RETROTRANSPOSON GAG DOMAIN-CONTAINING PROTEIN"/>
    <property type="match status" value="1"/>
</dbReference>